<feature type="transmembrane region" description="Helical" evidence="1">
    <location>
        <begin position="189"/>
        <end position="209"/>
    </location>
</feature>
<dbReference type="EMBL" id="FOPY01000008">
    <property type="protein sequence ID" value="SFH70350.1"/>
    <property type="molecule type" value="Genomic_DNA"/>
</dbReference>
<feature type="transmembrane region" description="Helical" evidence="1">
    <location>
        <begin position="133"/>
        <end position="151"/>
    </location>
</feature>
<proteinExistence type="predicted"/>
<reference evidence="2 3" key="1">
    <citation type="submission" date="2016-10" db="EMBL/GenBank/DDBJ databases">
        <authorList>
            <person name="de Groot N.N."/>
        </authorList>
    </citation>
    <scope>NUCLEOTIDE SEQUENCE [LARGE SCALE GENOMIC DNA]</scope>
    <source>
        <strain evidence="2 3">CGMCC 1.6848</strain>
    </source>
</reference>
<feature type="transmembrane region" description="Helical" evidence="1">
    <location>
        <begin position="300"/>
        <end position="322"/>
    </location>
</feature>
<gene>
    <name evidence="2" type="ORF">SAMN04487959_10839</name>
</gene>
<sequence length="324" mass="37693">MTLELLSYLYLCALCFVLIKIKDKVRSVTYVFISLLFYSIIVRISGFDVDMKVYTDVLKKDDLDGFYYLKEPVYWYFSHYLYKVINSETWTFVIIDSMVFFLTIKSVKNLKLPVYTALALLLFFPYLLGLQNVYRQLLATVLLVYFYSICYKNSSNGHKLFVFIIAGLTHNVALLFFPIYFLFKSKVSLIFFVLSGALILILLPYVVSYKSVSETGLELKWFYVSIIGIVCIISAFFYFTYDLLKINIFLCNLYLFVISLYASFILGGAQSERLSMICLVLLLCNLFVQIESRFKEKKTIAFITCVALFLPSFLFSSTFYFLTT</sequence>
<feature type="transmembrane region" description="Helical" evidence="1">
    <location>
        <begin position="160"/>
        <end position="183"/>
    </location>
</feature>
<feature type="transmembrane region" description="Helical" evidence="1">
    <location>
        <begin position="274"/>
        <end position="294"/>
    </location>
</feature>
<feature type="transmembrane region" description="Helical" evidence="1">
    <location>
        <begin position="6"/>
        <end position="21"/>
    </location>
</feature>
<evidence type="ECO:0000313" key="3">
    <source>
        <dbReference type="Proteomes" id="UP000199040"/>
    </source>
</evidence>
<evidence type="ECO:0000256" key="1">
    <source>
        <dbReference type="SAM" id="Phobius"/>
    </source>
</evidence>
<protein>
    <submittedName>
        <fullName evidence="2">EpsG family protein</fullName>
    </submittedName>
</protein>
<feature type="transmembrane region" description="Helical" evidence="1">
    <location>
        <begin position="80"/>
        <end position="103"/>
    </location>
</feature>
<dbReference type="AlphaFoldDB" id="A0A1I3C769"/>
<organism evidence="2 3">
    <name type="scientific">Modicisalibacter xianhensis</name>
    <dbReference type="NCBI Taxonomy" id="442341"/>
    <lineage>
        <taxon>Bacteria</taxon>
        <taxon>Pseudomonadati</taxon>
        <taxon>Pseudomonadota</taxon>
        <taxon>Gammaproteobacteria</taxon>
        <taxon>Oceanospirillales</taxon>
        <taxon>Halomonadaceae</taxon>
        <taxon>Modicisalibacter</taxon>
    </lineage>
</organism>
<feature type="transmembrane region" description="Helical" evidence="1">
    <location>
        <begin position="221"/>
        <end position="240"/>
    </location>
</feature>
<dbReference type="STRING" id="442341.SAMN04487959_10839"/>
<dbReference type="InterPro" id="IPR049458">
    <property type="entry name" value="EpsG-like"/>
</dbReference>
<dbReference type="Pfam" id="PF14897">
    <property type="entry name" value="EpsG"/>
    <property type="match status" value="1"/>
</dbReference>
<dbReference type="Proteomes" id="UP000199040">
    <property type="component" value="Unassembled WGS sequence"/>
</dbReference>
<keyword evidence="1" id="KW-0812">Transmembrane</keyword>
<feature type="transmembrane region" description="Helical" evidence="1">
    <location>
        <begin position="110"/>
        <end position="127"/>
    </location>
</feature>
<evidence type="ECO:0000313" key="2">
    <source>
        <dbReference type="EMBL" id="SFH70350.1"/>
    </source>
</evidence>
<accession>A0A1I3C769</accession>
<keyword evidence="1" id="KW-0472">Membrane</keyword>
<feature type="transmembrane region" description="Helical" evidence="1">
    <location>
        <begin position="246"/>
        <end position="267"/>
    </location>
</feature>
<feature type="transmembrane region" description="Helical" evidence="1">
    <location>
        <begin position="28"/>
        <end position="46"/>
    </location>
</feature>
<keyword evidence="1" id="KW-1133">Transmembrane helix</keyword>
<name>A0A1I3C769_9GAMM</name>
<keyword evidence="3" id="KW-1185">Reference proteome</keyword>